<dbReference type="CDD" id="cd16442">
    <property type="entry name" value="BPL"/>
    <property type="match status" value="1"/>
</dbReference>
<dbReference type="InterPro" id="IPR004408">
    <property type="entry name" value="Biotin_CoA_COase_ligase"/>
</dbReference>
<dbReference type="GO" id="GO:0004077">
    <property type="term" value="F:biotin--[biotin carboxyl-carrier protein] ligase activity"/>
    <property type="evidence" value="ECO:0007669"/>
    <property type="project" value="UniProtKB-EC"/>
</dbReference>
<dbReference type="InterPro" id="IPR003142">
    <property type="entry name" value="BPL_C"/>
</dbReference>
<keyword evidence="3" id="KW-0067">ATP-binding</keyword>
<dbReference type="InterPro" id="IPR045864">
    <property type="entry name" value="aa-tRNA-synth_II/BPL/LPL"/>
</dbReference>
<dbReference type="EC" id="6.3.4.15" evidence="5"/>
<keyword evidence="1 8" id="KW-0436">Ligase</keyword>
<dbReference type="RefSeq" id="WP_221423727.1">
    <property type="nucleotide sequence ID" value="NZ_CP081297.1"/>
</dbReference>
<sequence length="240" mass="25503">MIETLAETGSTNADLIARVRSGERVIEGNWLVADRQTAGKGRQGRTWFDGAGNFMGSTAVFPHERDPSPPSLALVAGLALYETVLGLHAKPAELSLKWPNDLLLNGAKLAGILLEREGDAIVVGIGVNLAKAPALPDRCTTALSSFGPVPDRDHFAQSLAAHFASELERWRQYGLAPIIRRWLAAAHPEGTALRVHPPGEGSVEGTFAGLTVDGALSLRLPDGEARIIHAGDVMLVQEEG</sequence>
<keyword evidence="4" id="KW-0092">Biotin</keyword>
<dbReference type="PANTHER" id="PTHR12835">
    <property type="entry name" value="BIOTIN PROTEIN LIGASE"/>
    <property type="match status" value="1"/>
</dbReference>
<dbReference type="Gene3D" id="2.30.30.100">
    <property type="match status" value="1"/>
</dbReference>
<reference evidence="8 9" key="1">
    <citation type="submission" date="2021-08" db="EMBL/GenBank/DDBJ databases">
        <title>Comparative Genomics Analysis of the Genus Qipengyuania Reveals Extensive Genetic Diversity and Metabolic Versatility, Including the Description of Fifteen Novel Species.</title>
        <authorList>
            <person name="Liu Y."/>
        </authorList>
    </citation>
    <scope>NUCLEOTIDE SEQUENCE [LARGE SCALE GENOMIC DNA]</scope>
    <source>
        <strain evidence="8 9">1XM2-8</strain>
    </source>
</reference>
<evidence type="ECO:0000256" key="1">
    <source>
        <dbReference type="ARBA" id="ARBA00022598"/>
    </source>
</evidence>
<evidence type="ECO:0000313" key="9">
    <source>
        <dbReference type="Proteomes" id="UP000824280"/>
    </source>
</evidence>
<evidence type="ECO:0000256" key="3">
    <source>
        <dbReference type="ARBA" id="ARBA00022840"/>
    </source>
</evidence>
<dbReference type="PANTHER" id="PTHR12835:SF5">
    <property type="entry name" value="BIOTIN--PROTEIN LIGASE"/>
    <property type="match status" value="1"/>
</dbReference>
<protein>
    <recommendedName>
        <fullName evidence="5">biotin--[biotin carboxyl-carrier protein] ligase</fullName>
        <ecNumber evidence="5">6.3.4.15</ecNumber>
    </recommendedName>
</protein>
<dbReference type="SUPFAM" id="SSF50037">
    <property type="entry name" value="C-terminal domain of transcriptional repressors"/>
    <property type="match status" value="1"/>
</dbReference>
<gene>
    <name evidence="8" type="ORF">K3166_05870</name>
</gene>
<dbReference type="InterPro" id="IPR008988">
    <property type="entry name" value="Transcriptional_repressor_C"/>
</dbReference>
<evidence type="ECO:0000256" key="5">
    <source>
        <dbReference type="ARBA" id="ARBA00024227"/>
    </source>
</evidence>
<organism evidence="8 9">
    <name type="scientific">Qipengyuania psychrotolerans</name>
    <dbReference type="NCBI Taxonomy" id="2867238"/>
    <lineage>
        <taxon>Bacteria</taxon>
        <taxon>Pseudomonadati</taxon>
        <taxon>Pseudomonadota</taxon>
        <taxon>Alphaproteobacteria</taxon>
        <taxon>Sphingomonadales</taxon>
        <taxon>Erythrobacteraceae</taxon>
        <taxon>Qipengyuania</taxon>
    </lineage>
</organism>
<feature type="domain" description="BPL/LPL catalytic" evidence="7">
    <location>
        <begin position="1"/>
        <end position="171"/>
    </location>
</feature>
<dbReference type="Pfam" id="PF03099">
    <property type="entry name" value="BPL_LplA_LipB"/>
    <property type="match status" value="1"/>
</dbReference>
<keyword evidence="9" id="KW-1185">Reference proteome</keyword>
<evidence type="ECO:0000259" key="7">
    <source>
        <dbReference type="PROSITE" id="PS51733"/>
    </source>
</evidence>
<evidence type="ECO:0000313" key="8">
    <source>
        <dbReference type="EMBL" id="QZD88196.1"/>
    </source>
</evidence>
<dbReference type="PROSITE" id="PS51733">
    <property type="entry name" value="BPL_LPL_CATALYTIC"/>
    <property type="match status" value="1"/>
</dbReference>
<dbReference type="Gene3D" id="3.30.930.10">
    <property type="entry name" value="Bira Bifunctional Protein, Domain 2"/>
    <property type="match status" value="1"/>
</dbReference>
<dbReference type="EMBL" id="CP081297">
    <property type="protein sequence ID" value="QZD88196.1"/>
    <property type="molecule type" value="Genomic_DNA"/>
</dbReference>
<comment type="catalytic activity">
    <reaction evidence="6">
        <text>biotin + L-lysyl-[protein] + ATP = N(6)-biotinyl-L-lysyl-[protein] + AMP + diphosphate + H(+)</text>
        <dbReference type="Rhea" id="RHEA:11756"/>
        <dbReference type="Rhea" id="RHEA-COMP:9752"/>
        <dbReference type="Rhea" id="RHEA-COMP:10505"/>
        <dbReference type="ChEBI" id="CHEBI:15378"/>
        <dbReference type="ChEBI" id="CHEBI:29969"/>
        <dbReference type="ChEBI" id="CHEBI:30616"/>
        <dbReference type="ChEBI" id="CHEBI:33019"/>
        <dbReference type="ChEBI" id="CHEBI:57586"/>
        <dbReference type="ChEBI" id="CHEBI:83144"/>
        <dbReference type="ChEBI" id="CHEBI:456215"/>
        <dbReference type="EC" id="6.3.4.15"/>
    </reaction>
</comment>
<dbReference type="NCBIfam" id="TIGR00121">
    <property type="entry name" value="birA_ligase"/>
    <property type="match status" value="1"/>
</dbReference>
<dbReference type="Pfam" id="PF02237">
    <property type="entry name" value="BPL_C"/>
    <property type="match status" value="1"/>
</dbReference>
<dbReference type="SUPFAM" id="SSF55681">
    <property type="entry name" value="Class II aaRS and biotin synthetases"/>
    <property type="match status" value="1"/>
</dbReference>
<dbReference type="InterPro" id="IPR004143">
    <property type="entry name" value="BPL_LPL_catalytic"/>
</dbReference>
<evidence type="ECO:0000256" key="4">
    <source>
        <dbReference type="ARBA" id="ARBA00023267"/>
    </source>
</evidence>
<accession>A0ABX8ZGQ6</accession>
<keyword evidence="2" id="KW-0547">Nucleotide-binding</keyword>
<evidence type="ECO:0000256" key="6">
    <source>
        <dbReference type="ARBA" id="ARBA00047846"/>
    </source>
</evidence>
<name>A0ABX8ZGQ6_9SPHN</name>
<proteinExistence type="predicted"/>
<dbReference type="Proteomes" id="UP000824280">
    <property type="component" value="Chromosome"/>
</dbReference>
<evidence type="ECO:0000256" key="2">
    <source>
        <dbReference type="ARBA" id="ARBA00022741"/>
    </source>
</evidence>